<evidence type="ECO:0000256" key="1">
    <source>
        <dbReference type="SAM" id="MobiDB-lite"/>
    </source>
</evidence>
<feature type="compositionally biased region" description="Low complexity" evidence="1">
    <location>
        <begin position="353"/>
        <end position="370"/>
    </location>
</feature>
<feature type="transmembrane region" description="Helical" evidence="2">
    <location>
        <begin position="15"/>
        <end position="37"/>
    </location>
</feature>
<feature type="region of interest" description="Disordered" evidence="1">
    <location>
        <begin position="435"/>
        <end position="459"/>
    </location>
</feature>
<keyword evidence="2" id="KW-0472">Membrane</keyword>
<dbReference type="AlphaFoldDB" id="A0A9E7R6X2"/>
<protein>
    <submittedName>
        <fullName evidence="3">DUF5305 family protein</fullName>
    </submittedName>
</protein>
<evidence type="ECO:0000313" key="3">
    <source>
        <dbReference type="EMBL" id="UWM56428.1"/>
    </source>
</evidence>
<feature type="compositionally biased region" description="Low complexity" evidence="1">
    <location>
        <begin position="384"/>
        <end position="402"/>
    </location>
</feature>
<dbReference type="SUPFAM" id="SSF47794">
    <property type="entry name" value="Rad51 N-terminal domain-like"/>
    <property type="match status" value="1"/>
</dbReference>
<dbReference type="KEGG" id="ssai:N0B31_09070"/>
<evidence type="ECO:0000256" key="2">
    <source>
        <dbReference type="SAM" id="Phobius"/>
    </source>
</evidence>
<dbReference type="RefSeq" id="WP_260643542.1">
    <property type="nucleotide sequence ID" value="NZ_CP104003.1"/>
</dbReference>
<dbReference type="InterPro" id="IPR010995">
    <property type="entry name" value="DNA_repair_Rad51/TF_NusA_a-hlx"/>
</dbReference>
<proteinExistence type="predicted"/>
<accession>A0A9E7R6X2</accession>
<reference evidence="3" key="1">
    <citation type="submission" date="2022-09" db="EMBL/GenBank/DDBJ databases">
        <title>Diverse halophilic archaea isolated from saline environments.</title>
        <authorList>
            <person name="Cui H.-L."/>
        </authorList>
    </citation>
    <scope>NUCLEOTIDE SEQUENCE</scope>
    <source>
        <strain evidence="3">ZS-35-S2</strain>
    </source>
</reference>
<feature type="region of interest" description="Disordered" evidence="1">
    <location>
        <begin position="350"/>
        <end position="416"/>
    </location>
</feature>
<dbReference type="Pfam" id="PF17231">
    <property type="entry name" value="DUF5305"/>
    <property type="match status" value="1"/>
</dbReference>
<dbReference type="Proteomes" id="UP001057580">
    <property type="component" value="Chromosome"/>
</dbReference>
<keyword evidence="4" id="KW-1185">Reference proteome</keyword>
<keyword evidence="2" id="KW-1133">Transmembrane helix</keyword>
<organism evidence="3 4">
    <name type="scientific">Salinirubellus salinus</name>
    <dbReference type="NCBI Taxonomy" id="1364945"/>
    <lineage>
        <taxon>Archaea</taxon>
        <taxon>Methanobacteriati</taxon>
        <taxon>Methanobacteriota</taxon>
        <taxon>Stenosarchaea group</taxon>
        <taxon>Halobacteria</taxon>
        <taxon>Halobacteriales</taxon>
        <taxon>Natronomonadaceae</taxon>
        <taxon>Salinirubellus</taxon>
    </lineage>
</organism>
<name>A0A9E7R6X2_9EURY</name>
<dbReference type="EMBL" id="CP104003">
    <property type="protein sequence ID" value="UWM56428.1"/>
    <property type="molecule type" value="Genomic_DNA"/>
</dbReference>
<dbReference type="GeneID" id="74942570"/>
<sequence length="483" mass="50669">MTGGLRARALLNSQFELVVAVLVVLAAVGGFLAYGAYAQPNTTTETNEVTVWAPNGTFTHGSTVTDNESKLAGVFEPGQSVANRSVYYGSIMPELSGEFGFQYAAESGELNATIERTLVIRSVGQAREGSTEYWRETERLGRGSATLSPDEAARVPYAVNVSAARERADTIHERLGDPGQTRVSVNVTVALSGTAGGEEVDRTLEYALPLALEGQVYRVGPVTEVAPVTRTERVTVTQEPGPLGAYGGPGLLALSLVGLVGLAYARYDGRLGLDEAERTWLAYRDDRSDFDEWISTIRLPEEARELPVAEADALSDLVDFAIDTDNSVLEAPGSGSYHVVHDGYRYTFEAPRDPTLTTTDTTDAASATEPAPNPNPGGAGMLRGGAAADADAGTGPTSTDAAESSGGGGVDDLRSLRGVGPTYAARLREAGIDGPADLLEADPDRVAEEAGIPTEGVETLVERARNLVERDPSADGGDGGTTE</sequence>
<dbReference type="InterPro" id="IPR035185">
    <property type="entry name" value="DUF5305"/>
</dbReference>
<dbReference type="Gene3D" id="1.10.150.20">
    <property type="entry name" value="5' to 3' exonuclease, C-terminal subdomain"/>
    <property type="match status" value="1"/>
</dbReference>
<keyword evidence="2" id="KW-0812">Transmembrane</keyword>
<dbReference type="Pfam" id="PF14520">
    <property type="entry name" value="HHH_5"/>
    <property type="match status" value="1"/>
</dbReference>
<dbReference type="GO" id="GO:0000166">
    <property type="term" value="F:nucleotide binding"/>
    <property type="evidence" value="ECO:0007669"/>
    <property type="project" value="InterPro"/>
</dbReference>
<gene>
    <name evidence="3" type="ORF">N0B31_09070</name>
</gene>
<evidence type="ECO:0000313" key="4">
    <source>
        <dbReference type="Proteomes" id="UP001057580"/>
    </source>
</evidence>